<proteinExistence type="predicted"/>
<organism evidence="1 2">
    <name type="scientific">Aquirhabdus parva</name>
    <dbReference type="NCBI Taxonomy" id="2283318"/>
    <lineage>
        <taxon>Bacteria</taxon>
        <taxon>Pseudomonadati</taxon>
        <taxon>Pseudomonadota</taxon>
        <taxon>Gammaproteobacteria</taxon>
        <taxon>Moraxellales</taxon>
        <taxon>Moraxellaceae</taxon>
        <taxon>Aquirhabdus</taxon>
    </lineage>
</organism>
<gene>
    <name evidence="1" type="ORF">HYN46_13955</name>
</gene>
<dbReference type="RefSeq" id="WP_114899949.1">
    <property type="nucleotide sequence ID" value="NZ_CP031222.1"/>
</dbReference>
<sequence length="690" mass="73836">MGPNQLKSTPIDLNSPQAMNDIATLAKNTGAKIDNPHLRVMYIAQQMGLGSGDSRVQAVYNDYLRHLPVSDDQPASQIAVNPDRTFKAGLQHDAGYANQGVAYLGDTLSGQINKLSKAPILPTDRLDQYRKQQNVLPIPVTKAKPLTQLPISSQRTIEDARRNMPANRLTKAEIAQKLNLNITDPSVTDLYDRLQRRAQGLDVKYKMPEKEQLDTSFLGSVNHGIANGLGGIYELEEHLKDAGSKGLNAIMGRQALRTDRFARAKKDFNDYNKEYEDSRVANGQTGIDWGSLLGNGMAAAPSMLFGGQAFNGAKILSPIGINVMGKLAAVGAGTGAMQYAKDGRELWDNMKSGALGNVIGGALGEKVIAPAVKMAAGTATRLVSGVAAKARIAEEAAANLDNALKLSGIHPDNVPKPVYQTLHQEAVQTVKGGRDLNAEAVANKVDILKNGMTATTGQLQRVTNPKQREIELVLAKQPAGQTLSDNFLADTKKIVDGLKRFKTDVGASTKANKGRSAEINQLLSNSIESNGEINIKLLSNTFEGTGKLAEKKLRMKELRRIFGADQFEELQSFVRAARVLKDKPLSTVVDKTKIPVSIAEKVAVGAAGLAAKPLWLRKPVEAGVTGLFQTSAAKKALQGSVASPVKNGKAAYAGLSGAQSELLDRLGVTSAGLTPAITTGSAREYNQRNR</sequence>
<dbReference type="EMBL" id="CP031222">
    <property type="protein sequence ID" value="AXI03841.1"/>
    <property type="molecule type" value="Genomic_DNA"/>
</dbReference>
<accession>A0A345P982</accession>
<reference evidence="1 2" key="1">
    <citation type="submission" date="2018-07" db="EMBL/GenBank/DDBJ databases">
        <title>Genome sequencing of Moraxellaceae gen. HYN0046.</title>
        <authorList>
            <person name="Kim M."/>
            <person name="Yi H."/>
        </authorList>
    </citation>
    <scope>NUCLEOTIDE SEQUENCE [LARGE SCALE GENOMIC DNA]</scope>
    <source>
        <strain evidence="1 2">HYN0046</strain>
    </source>
</reference>
<keyword evidence="2" id="KW-1185">Reference proteome</keyword>
<dbReference type="OrthoDB" id="9800666at2"/>
<name>A0A345P982_9GAMM</name>
<dbReference type="KEGG" id="mbah:HYN46_13955"/>
<protein>
    <submittedName>
        <fullName evidence="1">Uncharacterized protein</fullName>
    </submittedName>
</protein>
<dbReference type="AlphaFoldDB" id="A0A345P982"/>
<evidence type="ECO:0000313" key="1">
    <source>
        <dbReference type="EMBL" id="AXI03841.1"/>
    </source>
</evidence>
<evidence type="ECO:0000313" key="2">
    <source>
        <dbReference type="Proteomes" id="UP000253940"/>
    </source>
</evidence>
<dbReference type="Proteomes" id="UP000253940">
    <property type="component" value="Chromosome"/>
</dbReference>